<organism evidence="8 9">
    <name type="scientific">Shewanella youngdeokensis</name>
    <dbReference type="NCBI Taxonomy" id="2999068"/>
    <lineage>
        <taxon>Bacteria</taxon>
        <taxon>Pseudomonadati</taxon>
        <taxon>Pseudomonadota</taxon>
        <taxon>Gammaproteobacteria</taxon>
        <taxon>Alteromonadales</taxon>
        <taxon>Shewanellaceae</taxon>
        <taxon>Shewanella</taxon>
    </lineage>
</organism>
<dbReference type="SUPFAM" id="SSF56425">
    <property type="entry name" value="Succinate dehydrogenase/fumarate reductase flavoprotein, catalytic domain"/>
    <property type="match status" value="1"/>
</dbReference>
<dbReference type="InterPro" id="IPR006311">
    <property type="entry name" value="TAT_signal"/>
</dbReference>
<evidence type="ECO:0000256" key="6">
    <source>
        <dbReference type="RuleBase" id="RU366062"/>
    </source>
</evidence>
<dbReference type="Gene3D" id="3.90.700.10">
    <property type="entry name" value="Succinate dehydrogenase/fumarate reductase flavoprotein, catalytic domain"/>
    <property type="match status" value="1"/>
</dbReference>
<reference evidence="8 9" key="1">
    <citation type="submission" date="2023-10" db="EMBL/GenBank/DDBJ databases">
        <title>Complete genome sequence of Shewanella sp. DAU334.</title>
        <authorList>
            <person name="Lee Y.-S."/>
            <person name="Jeong H.-R."/>
            <person name="Hwang E.-J."/>
            <person name="Choi Y.-L."/>
            <person name="Kim G.-D."/>
        </authorList>
    </citation>
    <scope>NUCLEOTIDE SEQUENCE [LARGE SCALE GENOMIC DNA]</scope>
    <source>
        <strain evidence="8 9">DAU334</strain>
    </source>
</reference>
<comment type="subcellular location">
    <subcellularLocation>
        <location evidence="2">Cell envelope</location>
    </subcellularLocation>
</comment>
<sequence>MQGRRNFLKLGAGAAIGSIAATLPATVQAKTRSEINWTETVDTLVVGSGFAGLSAALNAKRQGLGSVLVLEKMQVIGGNSAINGGWLAIPNNPTQLAQGVNDDSPEELVKDQIISGRGMQNEAALRQIANRALDAYALCIDTGVQFKKDFNIQVGGHNKARAIRTQHGTGGDITTKLYEAGVKEGVDYRLQHYIEDFIMDGQQIIGVKVRKNYRFPDLTTGSSIFIKANKAVILANGGFARNMALRAVVDPSLDPTLDCTNALGATGEVTLTAMAHGALPVHMNLIQTGHWGSPDEGGFGWSNALLSIGWHQGASISVLNGKRFMDERADRKTCSEAIMKNRNQDGTPAYPIVLFNYNNYANDHRVTRAIRDKMAWKLDSLDDVAAKFDIPVNELKSSITEYNTHVEAGQDPLFNRKMDTAEVLTGPFVVSRIWPKVHYCMGGLKTDLAARVVDGRSMEPIKNLYAIGEVTGGIHGEARLSSTSCLECLAMGIVVAETIKADLQGAV</sequence>
<evidence type="ECO:0000313" key="9">
    <source>
        <dbReference type="Proteomes" id="UP001529491"/>
    </source>
</evidence>
<dbReference type="PROSITE" id="PS51318">
    <property type="entry name" value="TAT"/>
    <property type="match status" value="1"/>
</dbReference>
<evidence type="ECO:0000256" key="5">
    <source>
        <dbReference type="ARBA" id="ARBA00023002"/>
    </source>
</evidence>
<dbReference type="RefSeq" id="WP_310472554.1">
    <property type="nucleotide sequence ID" value="NZ_CP136522.1"/>
</dbReference>
<comment type="similarity">
    <text evidence="6">Belongs to the FAD-dependent oxidoreductase 2 family. FRD/SDH subfamily.</text>
</comment>
<dbReference type="Proteomes" id="UP001529491">
    <property type="component" value="Chromosome"/>
</dbReference>
<dbReference type="NCBIfam" id="TIGR01813">
    <property type="entry name" value="flavo_cyto_c"/>
    <property type="match status" value="1"/>
</dbReference>
<protein>
    <submittedName>
        <fullName evidence="8">Flavocytochrome c</fullName>
    </submittedName>
</protein>
<dbReference type="PANTHER" id="PTHR43400">
    <property type="entry name" value="FUMARATE REDUCTASE"/>
    <property type="match status" value="1"/>
</dbReference>
<dbReference type="Pfam" id="PF00890">
    <property type="entry name" value="FAD_binding_2"/>
    <property type="match status" value="1"/>
</dbReference>
<dbReference type="SUPFAM" id="SSF51905">
    <property type="entry name" value="FAD/NAD(P)-binding domain"/>
    <property type="match status" value="1"/>
</dbReference>
<dbReference type="InterPro" id="IPR036188">
    <property type="entry name" value="FAD/NAD-bd_sf"/>
</dbReference>
<dbReference type="Gene3D" id="3.50.50.60">
    <property type="entry name" value="FAD/NAD(P)-binding domain"/>
    <property type="match status" value="1"/>
</dbReference>
<dbReference type="EMBL" id="CP136522">
    <property type="protein sequence ID" value="WOT04914.1"/>
    <property type="molecule type" value="Genomic_DNA"/>
</dbReference>
<feature type="chain" id="PRO_5045010540" evidence="6">
    <location>
        <begin position="30"/>
        <end position="507"/>
    </location>
</feature>
<keyword evidence="6" id="KW-0732">Signal</keyword>
<proteinExistence type="inferred from homology"/>
<dbReference type="InterPro" id="IPR050315">
    <property type="entry name" value="FAD-oxidoreductase_2"/>
</dbReference>
<keyword evidence="5 6" id="KW-0560">Oxidoreductase</keyword>
<accession>A0ABZ0JYT4</accession>
<feature type="signal peptide" evidence="6">
    <location>
        <begin position="1"/>
        <end position="29"/>
    </location>
</feature>
<dbReference type="InterPro" id="IPR027477">
    <property type="entry name" value="Succ_DH/fumarate_Rdtase_cat_sf"/>
</dbReference>
<dbReference type="PANTHER" id="PTHR43400:SF7">
    <property type="entry name" value="FAD-DEPENDENT OXIDOREDUCTASE 2 FAD BINDING DOMAIN-CONTAINING PROTEIN"/>
    <property type="match status" value="1"/>
</dbReference>
<dbReference type="InterPro" id="IPR003953">
    <property type="entry name" value="FAD-dep_OxRdtase_2_FAD-bd"/>
</dbReference>
<evidence type="ECO:0000256" key="1">
    <source>
        <dbReference type="ARBA" id="ARBA00001974"/>
    </source>
</evidence>
<comment type="cofactor">
    <cofactor evidence="1">
        <name>FAD</name>
        <dbReference type="ChEBI" id="CHEBI:57692"/>
    </cofactor>
</comment>
<evidence type="ECO:0000256" key="4">
    <source>
        <dbReference type="ARBA" id="ARBA00022827"/>
    </source>
</evidence>
<name>A0ABZ0JYT4_9GAMM</name>
<gene>
    <name evidence="8" type="ORF">RGE70_16625</name>
</gene>
<dbReference type="InterPro" id="IPR010960">
    <property type="entry name" value="Flavocytochrome_c"/>
</dbReference>
<evidence type="ECO:0000259" key="7">
    <source>
        <dbReference type="Pfam" id="PF00890"/>
    </source>
</evidence>
<evidence type="ECO:0000256" key="3">
    <source>
        <dbReference type="ARBA" id="ARBA00022630"/>
    </source>
</evidence>
<feature type="domain" description="FAD-dependent oxidoreductase 2 FAD-binding" evidence="7">
    <location>
        <begin position="42"/>
        <end position="484"/>
    </location>
</feature>
<evidence type="ECO:0000256" key="2">
    <source>
        <dbReference type="ARBA" id="ARBA00004196"/>
    </source>
</evidence>
<evidence type="ECO:0000313" key="8">
    <source>
        <dbReference type="EMBL" id="WOT04914.1"/>
    </source>
</evidence>
<keyword evidence="4 6" id="KW-0274">FAD</keyword>
<dbReference type="PRINTS" id="PR00368">
    <property type="entry name" value="FADPNR"/>
</dbReference>
<keyword evidence="3 6" id="KW-0285">Flavoprotein</keyword>
<keyword evidence="9" id="KW-1185">Reference proteome</keyword>